<dbReference type="OMA" id="SPIHTSC"/>
<organism evidence="2 3">
    <name type="scientific">Chiloscyllium punctatum</name>
    <name type="common">Brownbanded bambooshark</name>
    <name type="synonym">Hemiscyllium punctatum</name>
    <dbReference type="NCBI Taxonomy" id="137246"/>
    <lineage>
        <taxon>Eukaryota</taxon>
        <taxon>Metazoa</taxon>
        <taxon>Chordata</taxon>
        <taxon>Craniata</taxon>
        <taxon>Vertebrata</taxon>
        <taxon>Chondrichthyes</taxon>
        <taxon>Elasmobranchii</taxon>
        <taxon>Galeomorphii</taxon>
        <taxon>Galeoidea</taxon>
        <taxon>Orectolobiformes</taxon>
        <taxon>Hemiscylliidae</taxon>
        <taxon>Chiloscyllium</taxon>
    </lineage>
</organism>
<dbReference type="InterPro" id="IPR036892">
    <property type="entry name" value="L27_dom_sf"/>
</dbReference>
<feature type="domain" description="L27-1" evidence="1">
    <location>
        <begin position="6"/>
        <end position="60"/>
    </location>
</feature>
<reference evidence="2 3" key="1">
    <citation type="journal article" date="2018" name="Nat. Ecol. Evol.">
        <title>Shark genomes provide insights into elasmobranch evolution and the origin of vertebrates.</title>
        <authorList>
            <person name="Hara Y"/>
            <person name="Yamaguchi K"/>
            <person name="Onimaru K"/>
            <person name="Kadota M"/>
            <person name="Koyanagi M"/>
            <person name="Keeley SD"/>
            <person name="Tatsumi K"/>
            <person name="Tanaka K"/>
            <person name="Motone F"/>
            <person name="Kageyama Y"/>
            <person name="Nozu R"/>
            <person name="Adachi N"/>
            <person name="Nishimura O"/>
            <person name="Nakagawa R"/>
            <person name="Tanegashima C"/>
            <person name="Kiyatake I"/>
            <person name="Matsumoto R"/>
            <person name="Murakumo K"/>
            <person name="Nishida K"/>
            <person name="Terakita A"/>
            <person name="Kuratani S"/>
            <person name="Sato K"/>
            <person name="Hyodo S Kuraku.S."/>
        </authorList>
    </citation>
    <scope>NUCLEOTIDE SEQUENCE [LARGE SCALE GENOMIC DNA]</scope>
</reference>
<dbReference type="Pfam" id="PF09058">
    <property type="entry name" value="L27_1"/>
    <property type="match status" value="1"/>
</dbReference>
<name>A0A401SBT1_CHIPU</name>
<evidence type="ECO:0000259" key="1">
    <source>
        <dbReference type="Pfam" id="PF09058"/>
    </source>
</evidence>
<dbReference type="InterPro" id="IPR015143">
    <property type="entry name" value="L27_1"/>
</dbReference>
<evidence type="ECO:0000313" key="3">
    <source>
        <dbReference type="Proteomes" id="UP000287033"/>
    </source>
</evidence>
<keyword evidence="3" id="KW-1185">Reference proteome</keyword>
<protein>
    <recommendedName>
        <fullName evidence="1">L27-1 domain-containing protein</fullName>
    </recommendedName>
</protein>
<dbReference type="EMBL" id="BEZZ01000179">
    <property type="protein sequence ID" value="GCC27824.1"/>
    <property type="molecule type" value="Genomic_DNA"/>
</dbReference>
<gene>
    <name evidence="2" type="ORF">chiPu_0006250</name>
</gene>
<proteinExistence type="predicted"/>
<dbReference type="SUPFAM" id="SSF101288">
    <property type="entry name" value="L27 domain"/>
    <property type="match status" value="1"/>
</dbReference>
<comment type="caution">
    <text evidence="2">The sequence shown here is derived from an EMBL/GenBank/DDBJ whole genome shotgun (WGS) entry which is preliminary data.</text>
</comment>
<dbReference type="Proteomes" id="UP000287033">
    <property type="component" value="Unassembled WGS sequence"/>
</dbReference>
<dbReference type="AlphaFoldDB" id="A0A401SBT1"/>
<dbReference type="Gene3D" id="1.10.287.470">
    <property type="entry name" value="Helix hairpin bin"/>
    <property type="match status" value="1"/>
</dbReference>
<evidence type="ECO:0000313" key="2">
    <source>
        <dbReference type="EMBL" id="GCC27824.1"/>
    </source>
</evidence>
<accession>A0A401SBT1</accession>
<dbReference type="STRING" id="137246.A0A401SBT1"/>
<sequence length="159" mass="18075">MLFFVDTERAVQLLAKYGMNLPELEAEQLRVAIEKVTNILKSDLFQALLDIQEFYEVTLAAALKPTDHNLLASNLFSTEMGRKSTFTRIELLSLEGCIYNDDDDINHRPPNQIHSEDMPKLIQIKETSTVEVENICSYVSPIHTSCPEVSVTFSFKHVL</sequence>
<dbReference type="OrthoDB" id="78824at2759"/>